<keyword evidence="9" id="KW-1185">Reference proteome</keyword>
<feature type="domain" description="Fibronectin type-III" evidence="7">
    <location>
        <begin position="127"/>
        <end position="223"/>
    </location>
</feature>
<evidence type="ECO:0000256" key="2">
    <source>
        <dbReference type="ARBA" id="ARBA00022737"/>
    </source>
</evidence>
<dbReference type="Pfam" id="PF00041">
    <property type="entry name" value="fn3"/>
    <property type="match status" value="2"/>
</dbReference>
<dbReference type="GO" id="GO:0043235">
    <property type="term" value="C:receptor complex"/>
    <property type="evidence" value="ECO:0007669"/>
    <property type="project" value="TreeGrafter"/>
</dbReference>
<evidence type="ECO:0000256" key="4">
    <source>
        <dbReference type="ARBA" id="ARBA00023170"/>
    </source>
</evidence>
<feature type="transmembrane region" description="Helical" evidence="6">
    <location>
        <begin position="701"/>
        <end position="721"/>
    </location>
</feature>
<dbReference type="PANTHER" id="PTHR23036:SF151">
    <property type="entry name" value="FIBRONECTIN TYPE-III DOMAIN-CONTAINING PROTEIN"/>
    <property type="match status" value="1"/>
</dbReference>
<dbReference type="SUPFAM" id="SSF81324">
    <property type="entry name" value="Voltage-gated potassium channels"/>
    <property type="match status" value="1"/>
</dbReference>
<dbReference type="Gene3D" id="2.60.40.10">
    <property type="entry name" value="Immunoglobulins"/>
    <property type="match status" value="3"/>
</dbReference>
<dbReference type="CDD" id="cd00063">
    <property type="entry name" value="FN3"/>
    <property type="match status" value="3"/>
</dbReference>
<reference evidence="8" key="1">
    <citation type="submission" date="2021-01" db="UniProtKB">
        <authorList>
            <consortium name="EnsemblMetazoa"/>
        </authorList>
    </citation>
    <scope>IDENTIFICATION</scope>
</reference>
<dbReference type="SUPFAM" id="SSF49265">
    <property type="entry name" value="Fibronectin type III"/>
    <property type="match status" value="2"/>
</dbReference>
<keyword evidence="6" id="KW-0812">Transmembrane</keyword>
<feature type="transmembrane region" description="Helical" evidence="6">
    <location>
        <begin position="530"/>
        <end position="556"/>
    </location>
</feature>
<feature type="domain" description="Fibronectin type-III" evidence="7">
    <location>
        <begin position="227"/>
        <end position="333"/>
    </location>
</feature>
<evidence type="ECO:0000256" key="6">
    <source>
        <dbReference type="SAM" id="Phobius"/>
    </source>
</evidence>
<feature type="domain" description="Fibronectin type-III" evidence="7">
    <location>
        <begin position="26"/>
        <end position="122"/>
    </location>
</feature>
<keyword evidence="4" id="KW-0675">Receptor</keyword>
<protein>
    <recommendedName>
        <fullName evidence="7">Fibronectin type-III domain-containing protein</fullName>
    </recommendedName>
</protein>
<evidence type="ECO:0000259" key="7">
    <source>
        <dbReference type="PROSITE" id="PS50853"/>
    </source>
</evidence>
<dbReference type="GO" id="GO:0009897">
    <property type="term" value="C:external side of plasma membrane"/>
    <property type="evidence" value="ECO:0007669"/>
    <property type="project" value="TreeGrafter"/>
</dbReference>
<dbReference type="GO" id="GO:0004896">
    <property type="term" value="F:cytokine receptor activity"/>
    <property type="evidence" value="ECO:0007669"/>
    <property type="project" value="TreeGrafter"/>
</dbReference>
<name>A0A7M5WXG0_9CNID</name>
<feature type="transmembrane region" description="Helical" evidence="6">
    <location>
        <begin position="460"/>
        <end position="483"/>
    </location>
</feature>
<keyword evidence="6" id="KW-1133">Transmembrane helix</keyword>
<dbReference type="FunFam" id="2.60.40.10:FF:000028">
    <property type="entry name" value="Neuronal cell adhesion molecule"/>
    <property type="match status" value="1"/>
</dbReference>
<evidence type="ECO:0000256" key="3">
    <source>
        <dbReference type="ARBA" id="ARBA00023157"/>
    </source>
</evidence>
<dbReference type="InterPro" id="IPR050379">
    <property type="entry name" value="Type-I_Cytokine_Rcpt"/>
</dbReference>
<dbReference type="GO" id="GO:0019955">
    <property type="term" value="F:cytokine binding"/>
    <property type="evidence" value="ECO:0007669"/>
    <property type="project" value="TreeGrafter"/>
</dbReference>
<dbReference type="Proteomes" id="UP000594262">
    <property type="component" value="Unplaced"/>
</dbReference>
<evidence type="ECO:0000256" key="5">
    <source>
        <dbReference type="ARBA" id="ARBA00023180"/>
    </source>
</evidence>
<dbReference type="PANTHER" id="PTHR23036">
    <property type="entry name" value="CYTOKINE RECEPTOR"/>
    <property type="match status" value="1"/>
</dbReference>
<proteinExistence type="predicted"/>
<dbReference type="Gene3D" id="1.10.287.70">
    <property type="match status" value="1"/>
</dbReference>
<evidence type="ECO:0000313" key="8">
    <source>
        <dbReference type="EnsemblMetazoa" id="CLYHEMP014279.1"/>
    </source>
</evidence>
<feature type="transmembrane region" description="Helical" evidence="6">
    <location>
        <begin position="495"/>
        <end position="518"/>
    </location>
</feature>
<dbReference type="InterPro" id="IPR013099">
    <property type="entry name" value="K_chnl_dom"/>
</dbReference>
<dbReference type="PROSITE" id="PS50853">
    <property type="entry name" value="FN3"/>
    <property type="match status" value="3"/>
</dbReference>
<keyword evidence="3" id="KW-1015">Disulfide bond</keyword>
<accession>A0A7M5WXG0</accession>
<dbReference type="OrthoDB" id="6020478at2759"/>
<dbReference type="EnsemblMetazoa" id="CLYHEMT014279.1">
    <property type="protein sequence ID" value="CLYHEMP014279.1"/>
    <property type="gene ID" value="CLYHEMG014279"/>
</dbReference>
<keyword evidence="2" id="KW-0677">Repeat</keyword>
<organism evidence="8 9">
    <name type="scientific">Clytia hemisphaerica</name>
    <dbReference type="NCBI Taxonomy" id="252671"/>
    <lineage>
        <taxon>Eukaryota</taxon>
        <taxon>Metazoa</taxon>
        <taxon>Cnidaria</taxon>
        <taxon>Hydrozoa</taxon>
        <taxon>Hydroidolina</taxon>
        <taxon>Leptothecata</taxon>
        <taxon>Obeliida</taxon>
        <taxon>Clytiidae</taxon>
        <taxon>Clytia</taxon>
    </lineage>
</organism>
<keyword evidence="5" id="KW-0325">Glycoprotein</keyword>
<dbReference type="InterPro" id="IPR003961">
    <property type="entry name" value="FN3_dom"/>
</dbReference>
<dbReference type="InterPro" id="IPR036116">
    <property type="entry name" value="FN3_sf"/>
</dbReference>
<dbReference type="InterPro" id="IPR013783">
    <property type="entry name" value="Ig-like_fold"/>
</dbReference>
<dbReference type="SMART" id="SM00060">
    <property type="entry name" value="FN3"/>
    <property type="match status" value="3"/>
</dbReference>
<keyword evidence="1" id="KW-0732">Signal</keyword>
<dbReference type="Pfam" id="PF07885">
    <property type="entry name" value="Ion_trans_2"/>
    <property type="match status" value="1"/>
</dbReference>
<sequence length="838" mass="94315">MQHAIEEDKFINDMPLQKINISSDQVPSMLLHATAQSYSPFSINVTWSDLNVNTSELYLYYIFWRQLAVEPATWSVKGFNNTGPNQLIDLLPATWYGIRISASFQSGNGIATEEIKVITLEGAPYIGPPNMTADINGQTSVFISWLPISSSQVPGNLLGYRLRYKLYHDSRNQSQVITLDAFTHNRMLTGLKAFSYYWIEVVGFTNAGEGPHSLVVIKTPPGPPAIAPPNATMSDKYHINEIKVQWDAIPRELENGRISGYKVTWELHQKFGRDVPVNEETVPEEAFDRFTLGYTIKGLHANSIYKVSLFGYSPQGDGPKHVEYVSTCKCPPIIYNNFFNSQPYIDYNKKLIEMAGLFPHLLQMIITNVCTDTCNSYNHSVIYYDRTSSGDPSSKKNEVGVRKKIGQSAHMNFPIQGLVSMKKFQGDHPFVSLVPFQGTAFVVFHEAVKSVGFIGLFKAVFNAWAVVVISCLMAWLCGCVYWFTEQTSETSEINLQSALIGQIQGFWISFITMTTVGYGDINPSTFPSKVLMILWALIGLVVFGLTMGVIGSGLVVNTQPATLKIYGTPTAVIEGTFENRLAIYRNADLTHNKTYEDVLSVLQDVADKKIELALIDANSLAGYENEMKRLSLAIGKIYVTESCFGVVLTDGFEAMEDDVRSFVMSQSAEISAFISSKVAQLEPYSLEVEEKILTDEEFNSLFVNCGILLIVLSFFGMLHTLRLHLKSKSEVHPEDHEDSEFILSEIESLVDDFNESFESKVEGLENRHTTELQHLASLHQNYKRLLLRKGFEKGKVVHALENTHQKAAHKIVKVKTKEKYERILKKQEYFNMKEQEEK</sequence>
<dbReference type="AlphaFoldDB" id="A0A7M5WXG0"/>
<evidence type="ECO:0000256" key="1">
    <source>
        <dbReference type="ARBA" id="ARBA00022729"/>
    </source>
</evidence>
<evidence type="ECO:0000313" key="9">
    <source>
        <dbReference type="Proteomes" id="UP000594262"/>
    </source>
</evidence>
<keyword evidence="6" id="KW-0472">Membrane</keyword>